<proteinExistence type="predicted"/>
<sequence length="356" mass="38957">MVINQNGKKRYMDMDVMMNQMKQLSSAFGGKPQEESANHNSPKFKIIKKGKHKTVAGIKGQVWTIEHNEDGKKEHLDIVVTDNKKVLDAVHKYIEAMNQFTQMGGEKDDGLSSILAIEKGYVTIGLEGMELVKFDTSNIDSSLYVLPKGMNVSNNKSGASTVQKPPLCAIVGSHGKAKQLDAMLKKSANGWKKIESATCMNMMKMYMENAIYQKGDSYIHISLSINVEGENGMIAKYKLGNLNVSNLQRGKIEGHRYQLGHLERVGQDAIDIKLPNAMLSLTATKNVKDNLADFAKSVFDLSKFTPVKKSKPSADDALKSLGSMFGGQGDGHHQSGGANQADIQKAGEMLKGLFGN</sequence>
<evidence type="ECO:0000256" key="1">
    <source>
        <dbReference type="SAM" id="MobiDB-lite"/>
    </source>
</evidence>
<evidence type="ECO:0000313" key="2">
    <source>
        <dbReference type="EMBL" id="SFV58864.1"/>
    </source>
</evidence>
<organism evidence="2">
    <name type="scientific">hydrothermal vent metagenome</name>
    <dbReference type="NCBI Taxonomy" id="652676"/>
    <lineage>
        <taxon>unclassified sequences</taxon>
        <taxon>metagenomes</taxon>
        <taxon>ecological metagenomes</taxon>
    </lineage>
</organism>
<dbReference type="AlphaFoldDB" id="A0A1W1BZD8"/>
<reference evidence="2" key="1">
    <citation type="submission" date="2016-10" db="EMBL/GenBank/DDBJ databases">
        <authorList>
            <person name="de Groot N.N."/>
        </authorList>
    </citation>
    <scope>NUCLEOTIDE SEQUENCE</scope>
</reference>
<dbReference type="EMBL" id="FPHN01000097">
    <property type="protein sequence ID" value="SFV58864.1"/>
    <property type="molecule type" value="Genomic_DNA"/>
</dbReference>
<gene>
    <name evidence="2" type="ORF">MNB_SV-14-1826</name>
</gene>
<accession>A0A1W1BZD8</accession>
<name>A0A1W1BZD8_9ZZZZ</name>
<feature type="region of interest" description="Disordered" evidence="1">
    <location>
        <begin position="309"/>
        <end position="339"/>
    </location>
</feature>
<protein>
    <submittedName>
        <fullName evidence="2">Uncharacterized protein</fullName>
    </submittedName>
</protein>